<gene>
    <name evidence="1" type="ORF">OWV82_016097</name>
</gene>
<dbReference type="Proteomes" id="UP001164539">
    <property type="component" value="Chromosome 9"/>
</dbReference>
<organism evidence="1 2">
    <name type="scientific">Melia azedarach</name>
    <name type="common">Chinaberry tree</name>
    <dbReference type="NCBI Taxonomy" id="155640"/>
    <lineage>
        <taxon>Eukaryota</taxon>
        <taxon>Viridiplantae</taxon>
        <taxon>Streptophyta</taxon>
        <taxon>Embryophyta</taxon>
        <taxon>Tracheophyta</taxon>
        <taxon>Spermatophyta</taxon>
        <taxon>Magnoliopsida</taxon>
        <taxon>eudicotyledons</taxon>
        <taxon>Gunneridae</taxon>
        <taxon>Pentapetalae</taxon>
        <taxon>rosids</taxon>
        <taxon>malvids</taxon>
        <taxon>Sapindales</taxon>
        <taxon>Meliaceae</taxon>
        <taxon>Melia</taxon>
    </lineage>
</organism>
<proteinExistence type="predicted"/>
<evidence type="ECO:0000313" key="1">
    <source>
        <dbReference type="EMBL" id="KAJ4709833.1"/>
    </source>
</evidence>
<evidence type="ECO:0000313" key="2">
    <source>
        <dbReference type="Proteomes" id="UP001164539"/>
    </source>
</evidence>
<name>A0ACC1XF28_MELAZ</name>
<reference evidence="1 2" key="1">
    <citation type="journal article" date="2023" name="Science">
        <title>Complex scaffold remodeling in plant triterpene biosynthesis.</title>
        <authorList>
            <person name="De La Pena R."/>
            <person name="Hodgson H."/>
            <person name="Liu J.C."/>
            <person name="Stephenson M.J."/>
            <person name="Martin A.C."/>
            <person name="Owen C."/>
            <person name="Harkess A."/>
            <person name="Leebens-Mack J."/>
            <person name="Jimenez L.E."/>
            <person name="Osbourn A."/>
            <person name="Sattely E.S."/>
        </authorList>
    </citation>
    <scope>NUCLEOTIDE SEQUENCE [LARGE SCALE GENOMIC DNA]</scope>
    <source>
        <strain evidence="2">cv. JPN11</strain>
        <tissue evidence="1">Leaf</tissue>
    </source>
</reference>
<keyword evidence="1" id="KW-0378">Hydrolase</keyword>
<comment type="caution">
    <text evidence="1">The sequence shown here is derived from an EMBL/GenBank/DDBJ whole genome shotgun (WGS) entry which is preliminary data.</text>
</comment>
<keyword evidence="2" id="KW-1185">Reference proteome</keyword>
<sequence length="414" mass="46286">MAASASASASAFSCTIFYPIRCSSAGSNHDSSKQKLNNVSYSGSASTRSSKVDLLSQKAGVASTSFASVAEKEVCYMDKVQIRQNIPKKKQFVDPYRQGLIIEGGVGYRQTVVIRSYEVGADKTATLESILNLFQETALNHVWMSGLLSNGFGATHGMRKNNLIWVVSRMQVQIDHYPIWGEIVEIDTWVGPSGKNGMRRDWIIRSQATGHIFARATSTWVMMNEQTRRLSKIPEEVRAEISPWFIEKQAIKEDLPEKINKLDNSAKYVNSDLRPKRSDLDMNHHVNNVKYVRWMLETIPDQILESHQLSGIILEYRRECGSSDVVQSLCQPDEDGILKHGVKQDTSSMNLLNGLSTLASEIVDGGGLIGSFEKNPPKYTHLLQIKGQEIEKNGEIVRGRTTWKKKLSSIPFST</sequence>
<accession>A0ACC1XF28</accession>
<protein>
    <submittedName>
        <fullName evidence="1">Acyl-[acyl-carrier-protein] hydrolase</fullName>
    </submittedName>
</protein>
<dbReference type="EMBL" id="CM051402">
    <property type="protein sequence ID" value="KAJ4709833.1"/>
    <property type="molecule type" value="Genomic_DNA"/>
</dbReference>